<name>A0A8R2NUM7_ACYPI</name>
<evidence type="ECO:0000313" key="2">
    <source>
        <dbReference type="Proteomes" id="UP000007819"/>
    </source>
</evidence>
<dbReference type="AlphaFoldDB" id="A0A8R2NUM7"/>
<dbReference type="KEGG" id="api:103311970"/>
<sequence length="398" mass="45480">MGVNIQYVKNGRVYLATLAMKEVCEQHTADNLKKLLLEVLQKYNMVKEQIYTITCDNAANMVKLARIMNDQCEELNVIETNVNENDSDSDIELEYENGEGTSLSTDDIENELFNDDFENNDNTNKEVEDFQEIVINALEPKSITSCIRCSVVKKLRTPKYASWLKRKHLKYAVIDIETRWNSLYNMLFRLLELKEFCKLHNGTNPDIKLRDCEWESIQSVVNALNPAKTATLALQKQNLNLGDFYGIWFKSIHGLNADGSILAKTIKIGMEKELKEKYLENTTFLAAIFIDPRYQCLLTRDQQSVAINRLVETWETLQLLKHKNPELNSSNSSIDVAVHNEADTKDQNSEDFFENFLSSQSSNHSNLSQSSTSSNPTQTITIILNSLKMSSAFLTMIL</sequence>
<protein>
    <submittedName>
        <fullName evidence="1">Uncharacterized protein</fullName>
    </submittedName>
</protein>
<dbReference type="InterPro" id="IPR012337">
    <property type="entry name" value="RNaseH-like_sf"/>
</dbReference>
<dbReference type="GeneID" id="103311970"/>
<dbReference type="InterPro" id="IPR052717">
    <property type="entry name" value="Vacuolar_transposase_reg"/>
</dbReference>
<evidence type="ECO:0000313" key="1">
    <source>
        <dbReference type="EnsemblMetazoa" id="XP_029347960.1"/>
    </source>
</evidence>
<proteinExistence type="predicted"/>
<accession>A0A8R2NUM7</accession>
<dbReference type="PANTHER" id="PTHR46169:SF29">
    <property type="entry name" value="DNA REPLICATION-RELATED ELEMENT FACTOR, ISOFORM A"/>
    <property type="match status" value="1"/>
</dbReference>
<dbReference type="OrthoDB" id="6618960at2759"/>
<reference evidence="1" key="2">
    <citation type="submission" date="2022-06" db="UniProtKB">
        <authorList>
            <consortium name="EnsemblMetazoa"/>
        </authorList>
    </citation>
    <scope>IDENTIFICATION</scope>
</reference>
<dbReference type="GO" id="GO:0006357">
    <property type="term" value="P:regulation of transcription by RNA polymerase II"/>
    <property type="evidence" value="ECO:0007669"/>
    <property type="project" value="TreeGrafter"/>
</dbReference>
<organism evidence="1 2">
    <name type="scientific">Acyrthosiphon pisum</name>
    <name type="common">Pea aphid</name>
    <dbReference type="NCBI Taxonomy" id="7029"/>
    <lineage>
        <taxon>Eukaryota</taxon>
        <taxon>Metazoa</taxon>
        <taxon>Ecdysozoa</taxon>
        <taxon>Arthropoda</taxon>
        <taxon>Hexapoda</taxon>
        <taxon>Insecta</taxon>
        <taxon>Pterygota</taxon>
        <taxon>Neoptera</taxon>
        <taxon>Paraneoptera</taxon>
        <taxon>Hemiptera</taxon>
        <taxon>Sternorrhyncha</taxon>
        <taxon>Aphidomorpha</taxon>
        <taxon>Aphidoidea</taxon>
        <taxon>Aphididae</taxon>
        <taxon>Macrosiphini</taxon>
        <taxon>Acyrthosiphon</taxon>
    </lineage>
</organism>
<dbReference type="PANTHER" id="PTHR46169">
    <property type="entry name" value="DNA REPLICATION-RELATED ELEMENT FACTOR, ISOFORM A"/>
    <property type="match status" value="1"/>
</dbReference>
<reference evidence="2" key="1">
    <citation type="submission" date="2010-06" db="EMBL/GenBank/DDBJ databases">
        <authorList>
            <person name="Jiang H."/>
            <person name="Abraham K."/>
            <person name="Ali S."/>
            <person name="Alsbrooks S.L."/>
            <person name="Anim B.N."/>
            <person name="Anosike U.S."/>
            <person name="Attaway T."/>
            <person name="Bandaranaike D.P."/>
            <person name="Battles P.K."/>
            <person name="Bell S.N."/>
            <person name="Bell A.V."/>
            <person name="Beltran B."/>
            <person name="Bickham C."/>
            <person name="Bustamante Y."/>
            <person name="Caleb T."/>
            <person name="Canada A."/>
            <person name="Cardenas V."/>
            <person name="Carter K."/>
            <person name="Chacko J."/>
            <person name="Chandrabose M.N."/>
            <person name="Chavez D."/>
            <person name="Chavez A."/>
            <person name="Chen L."/>
            <person name="Chu H.-S."/>
            <person name="Claassen K.J."/>
            <person name="Cockrell R."/>
            <person name="Collins M."/>
            <person name="Cooper J.A."/>
            <person name="Cree A."/>
            <person name="Curry S.M."/>
            <person name="Da Y."/>
            <person name="Dao M.D."/>
            <person name="Das B."/>
            <person name="Davila M.-L."/>
            <person name="Davy-Carroll L."/>
            <person name="Denson S."/>
            <person name="Dinh H."/>
            <person name="Ebong V.E."/>
            <person name="Edwards J.R."/>
            <person name="Egan A."/>
            <person name="El-Daye J."/>
            <person name="Escobedo L."/>
            <person name="Fernandez S."/>
            <person name="Fernando P.R."/>
            <person name="Flagg N."/>
            <person name="Forbes L.D."/>
            <person name="Fowler R.G."/>
            <person name="Fu Q."/>
            <person name="Gabisi R.A."/>
            <person name="Ganer J."/>
            <person name="Garbino Pronczuk A."/>
            <person name="Garcia R.M."/>
            <person name="Garner T."/>
            <person name="Garrett T.E."/>
            <person name="Gonzalez D.A."/>
            <person name="Hamid H."/>
            <person name="Hawkins E.S."/>
            <person name="Hirani K."/>
            <person name="Hogues M.E."/>
            <person name="Hollins B."/>
            <person name="Hsiao C.-H."/>
            <person name="Jabil R."/>
            <person name="James M.L."/>
            <person name="Jhangiani S.N."/>
            <person name="Johnson B."/>
            <person name="Johnson Q."/>
            <person name="Joshi V."/>
            <person name="Kalu J.B."/>
            <person name="Kam C."/>
            <person name="Kashfia A."/>
            <person name="Keebler J."/>
            <person name="Kisamo H."/>
            <person name="Kovar C.L."/>
            <person name="Lago L.A."/>
            <person name="Lai C.-Y."/>
            <person name="Laidlaw J."/>
            <person name="Lara F."/>
            <person name="Le T.-K."/>
            <person name="Lee S.L."/>
            <person name="Legall F.H."/>
            <person name="Lemon S.J."/>
            <person name="Lewis L.R."/>
            <person name="Li B."/>
            <person name="Liu Y."/>
            <person name="Liu Y.-S."/>
            <person name="Lopez J."/>
            <person name="Lozado R.J."/>
            <person name="Lu J."/>
            <person name="Madu R.C."/>
            <person name="Maheshwari M."/>
            <person name="Maheshwari R."/>
            <person name="Malloy K."/>
            <person name="Martinez E."/>
            <person name="Mathew T."/>
            <person name="Mercado I.C."/>
            <person name="Mercado C."/>
            <person name="Meyer B."/>
            <person name="Montgomery K."/>
            <person name="Morgan M.B."/>
            <person name="Munidasa M."/>
            <person name="Nazareth L.V."/>
            <person name="Nelson J."/>
            <person name="Ng B.M."/>
            <person name="Nguyen N.B."/>
            <person name="Nguyen P.Q."/>
            <person name="Nguyen T."/>
            <person name="Obregon M."/>
            <person name="Okwuonu G.O."/>
            <person name="Onwere C.G."/>
            <person name="Orozco G."/>
            <person name="Parra A."/>
            <person name="Patel S."/>
            <person name="Patil S."/>
            <person name="Perez A."/>
            <person name="Perez Y."/>
            <person name="Pham C."/>
            <person name="Primus E.L."/>
            <person name="Pu L.-L."/>
            <person name="Puazo M."/>
            <person name="Qin X."/>
            <person name="Quiroz J.B."/>
            <person name="Reese J."/>
            <person name="Richards S."/>
            <person name="Rives C.M."/>
            <person name="Robberts R."/>
            <person name="Ruiz S.J."/>
            <person name="Ruiz M.J."/>
            <person name="Santibanez J."/>
            <person name="Schneider B.W."/>
            <person name="Sisson I."/>
            <person name="Smith M."/>
            <person name="Sodergren E."/>
            <person name="Song X.-Z."/>
            <person name="Song B.B."/>
            <person name="Summersgill H."/>
            <person name="Thelus R."/>
            <person name="Thornton R.D."/>
            <person name="Trejos Z.Y."/>
            <person name="Usmani K."/>
            <person name="Vattathil S."/>
            <person name="Villasana D."/>
            <person name="Walker D.L."/>
            <person name="Wang S."/>
            <person name="Wang K."/>
            <person name="White C.S."/>
            <person name="Williams A.C."/>
            <person name="Williamson J."/>
            <person name="Wilson K."/>
            <person name="Woghiren I.O."/>
            <person name="Woodworth J.R."/>
            <person name="Worley K.C."/>
            <person name="Wright R.A."/>
            <person name="Wu W."/>
            <person name="Young L."/>
            <person name="Zhang L."/>
            <person name="Zhang J."/>
            <person name="Zhu Y."/>
            <person name="Muzny D.M."/>
            <person name="Weinstock G."/>
            <person name="Gibbs R.A."/>
        </authorList>
    </citation>
    <scope>NUCLEOTIDE SEQUENCE [LARGE SCALE GENOMIC DNA]</scope>
    <source>
        <strain evidence="2">LSR1</strain>
    </source>
</reference>
<dbReference type="Proteomes" id="UP000007819">
    <property type="component" value="Unassembled WGS sequence"/>
</dbReference>
<dbReference type="GO" id="GO:0005634">
    <property type="term" value="C:nucleus"/>
    <property type="evidence" value="ECO:0007669"/>
    <property type="project" value="TreeGrafter"/>
</dbReference>
<dbReference type="EnsemblMetazoa" id="XM_029492100.1">
    <property type="protein sequence ID" value="XP_029347960.1"/>
    <property type="gene ID" value="LOC103311970"/>
</dbReference>
<keyword evidence="2" id="KW-1185">Reference proteome</keyword>
<dbReference type="SUPFAM" id="SSF53098">
    <property type="entry name" value="Ribonuclease H-like"/>
    <property type="match status" value="1"/>
</dbReference>
<dbReference type="RefSeq" id="XP_029347960.1">
    <property type="nucleotide sequence ID" value="XM_029492100.1"/>
</dbReference>